<accession>A0A3N4INJ0</accession>
<keyword evidence="9" id="KW-1185">Reference proteome</keyword>
<gene>
    <name evidence="8" type="ORF">BJ508DRAFT_94403</name>
</gene>
<evidence type="ECO:0000256" key="6">
    <source>
        <dbReference type="SAM" id="MobiDB-lite"/>
    </source>
</evidence>
<dbReference type="Gene3D" id="3.30.9.10">
    <property type="entry name" value="D-Amino Acid Oxidase, subunit A, domain 2"/>
    <property type="match status" value="1"/>
</dbReference>
<comment type="cofactor">
    <cofactor evidence="1">
        <name>FAD</name>
        <dbReference type="ChEBI" id="CHEBI:57692"/>
    </cofactor>
</comment>
<dbReference type="GO" id="GO:0050660">
    <property type="term" value="F:flavin adenine dinucleotide binding"/>
    <property type="evidence" value="ECO:0007669"/>
    <property type="project" value="InterPro"/>
</dbReference>
<feature type="compositionally biased region" description="Polar residues" evidence="6">
    <location>
        <begin position="1"/>
        <end position="18"/>
    </location>
</feature>
<feature type="domain" description="FAD dependent oxidoreductase" evidence="7">
    <location>
        <begin position="34"/>
        <end position="420"/>
    </location>
</feature>
<evidence type="ECO:0000256" key="3">
    <source>
        <dbReference type="ARBA" id="ARBA00022630"/>
    </source>
</evidence>
<dbReference type="GO" id="GO:0008115">
    <property type="term" value="F:sarcosine oxidase activity"/>
    <property type="evidence" value="ECO:0007669"/>
    <property type="project" value="TreeGrafter"/>
</dbReference>
<keyword evidence="4" id="KW-0274">FAD</keyword>
<keyword evidence="5" id="KW-0560">Oxidoreductase</keyword>
<feature type="region of interest" description="Disordered" evidence="6">
    <location>
        <begin position="427"/>
        <end position="484"/>
    </location>
</feature>
<feature type="compositionally biased region" description="Polar residues" evidence="6">
    <location>
        <begin position="432"/>
        <end position="447"/>
    </location>
</feature>
<proteinExistence type="inferred from homology"/>
<evidence type="ECO:0000256" key="1">
    <source>
        <dbReference type="ARBA" id="ARBA00001974"/>
    </source>
</evidence>
<dbReference type="OrthoDB" id="2219495at2759"/>
<comment type="similarity">
    <text evidence="2">Belongs to the MSOX/MTOX family.</text>
</comment>
<dbReference type="EMBL" id="ML119647">
    <property type="protein sequence ID" value="RPA86997.1"/>
    <property type="molecule type" value="Genomic_DNA"/>
</dbReference>
<evidence type="ECO:0000256" key="2">
    <source>
        <dbReference type="ARBA" id="ARBA00010989"/>
    </source>
</evidence>
<sequence length="497" mass="55088">MKPPQSVNNARQKPQVTRINGHLRGMGSTNDKRRILIVGSGVFGLSTAHAYLHSPNARNIEITIIDARPFPSHESSSNDSSRIVRSDYKDPLYARLGADALKIWRGAPGTGNLGLALTKAEREGKESERVYWQCGLTLVYNDDEKERKVRKGKDEEYVKKSMDNARHFEGPDAVRVLHNFEEIKKVQGTGGGSGDWGYVNLKSGFVNAERAMVVLREEVARRESRSIEDFVSKKKVRGVKTKDGKVYEADLVVFATGAWTPSLLDVGGNAMATGQVIAYLDITEEEQKKYENMPVILNLTDGTFVIPPRDRILKVAAHTNGYRNTVETRYGKRSVPVTHLSNPKLVFPKAAEALLHKAINENFPALVDRPFSGTRICWYTDTPTGDFLVDYHPKFQNLFVATGGSGHAFKFLPVLGDEIVKIIEAGPKGSRRNTPQTTGVKSETATSDEGYKEAWKWRKTSTAWTGDGSRGGQEEGDGELFPNVPQEAKVEVIKAKL</sequence>
<dbReference type="SUPFAM" id="SSF51905">
    <property type="entry name" value="FAD/NAD(P)-binding domain"/>
    <property type="match status" value="1"/>
</dbReference>
<evidence type="ECO:0000256" key="4">
    <source>
        <dbReference type="ARBA" id="ARBA00022827"/>
    </source>
</evidence>
<evidence type="ECO:0000313" key="8">
    <source>
        <dbReference type="EMBL" id="RPA86997.1"/>
    </source>
</evidence>
<feature type="region of interest" description="Disordered" evidence="6">
    <location>
        <begin position="1"/>
        <end position="27"/>
    </location>
</feature>
<evidence type="ECO:0000256" key="5">
    <source>
        <dbReference type="ARBA" id="ARBA00023002"/>
    </source>
</evidence>
<dbReference type="Proteomes" id="UP000275078">
    <property type="component" value="Unassembled WGS sequence"/>
</dbReference>
<dbReference type="InterPro" id="IPR036188">
    <property type="entry name" value="FAD/NAD-bd_sf"/>
</dbReference>
<dbReference type="STRING" id="1160509.A0A3N4INJ0"/>
<dbReference type="AlphaFoldDB" id="A0A3N4INJ0"/>
<dbReference type="InterPro" id="IPR045170">
    <property type="entry name" value="MTOX"/>
</dbReference>
<reference evidence="8 9" key="1">
    <citation type="journal article" date="2018" name="Nat. Ecol. Evol.">
        <title>Pezizomycetes genomes reveal the molecular basis of ectomycorrhizal truffle lifestyle.</title>
        <authorList>
            <person name="Murat C."/>
            <person name="Payen T."/>
            <person name="Noel B."/>
            <person name="Kuo A."/>
            <person name="Morin E."/>
            <person name="Chen J."/>
            <person name="Kohler A."/>
            <person name="Krizsan K."/>
            <person name="Balestrini R."/>
            <person name="Da Silva C."/>
            <person name="Montanini B."/>
            <person name="Hainaut M."/>
            <person name="Levati E."/>
            <person name="Barry K.W."/>
            <person name="Belfiori B."/>
            <person name="Cichocki N."/>
            <person name="Clum A."/>
            <person name="Dockter R.B."/>
            <person name="Fauchery L."/>
            <person name="Guy J."/>
            <person name="Iotti M."/>
            <person name="Le Tacon F."/>
            <person name="Lindquist E.A."/>
            <person name="Lipzen A."/>
            <person name="Malagnac F."/>
            <person name="Mello A."/>
            <person name="Molinier V."/>
            <person name="Miyauchi S."/>
            <person name="Poulain J."/>
            <person name="Riccioni C."/>
            <person name="Rubini A."/>
            <person name="Sitrit Y."/>
            <person name="Splivallo R."/>
            <person name="Traeger S."/>
            <person name="Wang M."/>
            <person name="Zifcakova L."/>
            <person name="Wipf D."/>
            <person name="Zambonelli A."/>
            <person name="Paolocci F."/>
            <person name="Nowrousian M."/>
            <person name="Ottonello S."/>
            <person name="Baldrian P."/>
            <person name="Spatafora J.W."/>
            <person name="Henrissat B."/>
            <person name="Nagy L.G."/>
            <person name="Aury J.M."/>
            <person name="Wincker P."/>
            <person name="Grigoriev I.V."/>
            <person name="Bonfante P."/>
            <person name="Martin F.M."/>
        </authorList>
    </citation>
    <scope>NUCLEOTIDE SEQUENCE [LARGE SCALE GENOMIC DNA]</scope>
    <source>
        <strain evidence="8 9">RN42</strain>
    </source>
</reference>
<dbReference type="SUPFAM" id="SSF54373">
    <property type="entry name" value="FAD-linked reductases, C-terminal domain"/>
    <property type="match status" value="1"/>
</dbReference>
<dbReference type="InterPro" id="IPR006076">
    <property type="entry name" value="FAD-dep_OxRdtase"/>
</dbReference>
<dbReference type="GO" id="GO:0004657">
    <property type="term" value="F:proline dehydrogenase activity"/>
    <property type="evidence" value="ECO:0007669"/>
    <property type="project" value="TreeGrafter"/>
</dbReference>
<evidence type="ECO:0000259" key="7">
    <source>
        <dbReference type="Pfam" id="PF01266"/>
    </source>
</evidence>
<dbReference type="GO" id="GO:0050031">
    <property type="term" value="F:L-pipecolate oxidase activity"/>
    <property type="evidence" value="ECO:0007669"/>
    <property type="project" value="TreeGrafter"/>
</dbReference>
<organism evidence="8 9">
    <name type="scientific">Ascobolus immersus RN42</name>
    <dbReference type="NCBI Taxonomy" id="1160509"/>
    <lineage>
        <taxon>Eukaryota</taxon>
        <taxon>Fungi</taxon>
        <taxon>Dikarya</taxon>
        <taxon>Ascomycota</taxon>
        <taxon>Pezizomycotina</taxon>
        <taxon>Pezizomycetes</taxon>
        <taxon>Pezizales</taxon>
        <taxon>Ascobolaceae</taxon>
        <taxon>Ascobolus</taxon>
    </lineage>
</organism>
<evidence type="ECO:0000313" key="9">
    <source>
        <dbReference type="Proteomes" id="UP000275078"/>
    </source>
</evidence>
<dbReference type="Pfam" id="PF01266">
    <property type="entry name" value="DAO"/>
    <property type="match status" value="1"/>
</dbReference>
<dbReference type="PANTHER" id="PTHR10961">
    <property type="entry name" value="PEROXISOMAL SARCOSINE OXIDASE"/>
    <property type="match status" value="1"/>
</dbReference>
<dbReference type="PANTHER" id="PTHR10961:SF46">
    <property type="entry name" value="PEROXISOMAL SARCOSINE OXIDASE"/>
    <property type="match status" value="1"/>
</dbReference>
<dbReference type="Gene3D" id="3.50.50.60">
    <property type="entry name" value="FAD/NAD(P)-binding domain"/>
    <property type="match status" value="1"/>
</dbReference>
<protein>
    <submittedName>
        <fullName evidence="8">DAO-domain-containing protein</fullName>
    </submittedName>
</protein>
<name>A0A3N4INJ0_ASCIM</name>
<keyword evidence="3" id="KW-0285">Flavoprotein</keyword>